<evidence type="ECO:0000313" key="7">
    <source>
        <dbReference type="Proteomes" id="UP000018895"/>
    </source>
</evidence>
<evidence type="ECO:0000256" key="2">
    <source>
        <dbReference type="ARBA" id="ARBA00022692"/>
    </source>
</evidence>
<dbReference type="GO" id="GO:0071555">
    <property type="term" value="P:cell wall organization"/>
    <property type="evidence" value="ECO:0007669"/>
    <property type="project" value="UniProtKB-KW"/>
</dbReference>
<accession>W4QL04</accession>
<dbReference type="Gene3D" id="3.40.630.190">
    <property type="entry name" value="LCP protein"/>
    <property type="match status" value="1"/>
</dbReference>
<dbReference type="STRING" id="1236971.JCM9152_4334"/>
<evidence type="ECO:0000256" key="3">
    <source>
        <dbReference type="ARBA" id="ARBA00022968"/>
    </source>
</evidence>
<dbReference type="RefSeq" id="WP_035347281.1">
    <property type="nucleotide sequence ID" value="NZ_BAUU01000050.1"/>
</dbReference>
<evidence type="ECO:0000313" key="6">
    <source>
        <dbReference type="EMBL" id="GAE32771.1"/>
    </source>
</evidence>
<reference evidence="6" key="1">
    <citation type="journal article" date="2014" name="Genome Announc.">
        <title>Draft Genome Sequences of Three Alkaliphilic Bacillus Strains, Bacillus wakoensis JCM 9140T, Bacillus akibai JCM 9157T, and Bacillus hemicellulosilyticus JCM 9152T.</title>
        <authorList>
            <person name="Yuki M."/>
            <person name="Oshima K."/>
            <person name="Suda W."/>
            <person name="Oshida Y."/>
            <person name="Kitamura K."/>
            <person name="Iida T."/>
            <person name="Hattori M."/>
            <person name="Ohkuma M."/>
        </authorList>
    </citation>
    <scope>NUCLEOTIDE SEQUENCE [LARGE SCALE GENOMIC DNA]</scope>
    <source>
        <strain evidence="6">JCM 9152</strain>
    </source>
</reference>
<proteinExistence type="inferred from homology"/>
<dbReference type="InterPro" id="IPR050922">
    <property type="entry name" value="LytR/CpsA/Psr_CW_biosynth"/>
</dbReference>
<gene>
    <name evidence="6" type="ORF">JCM9152_4334</name>
</gene>
<dbReference type="InterPro" id="IPR004474">
    <property type="entry name" value="LytR_CpsA_psr"/>
</dbReference>
<evidence type="ECO:0000256" key="1">
    <source>
        <dbReference type="ARBA" id="ARBA00006068"/>
    </source>
</evidence>
<evidence type="ECO:0000256" key="4">
    <source>
        <dbReference type="ARBA" id="ARBA00022989"/>
    </source>
</evidence>
<keyword evidence="4" id="KW-0472">Membrane</keyword>
<dbReference type="Pfam" id="PF03816">
    <property type="entry name" value="LytR_cpsA_psr"/>
    <property type="match status" value="1"/>
</dbReference>
<evidence type="ECO:0000259" key="5">
    <source>
        <dbReference type="Pfam" id="PF03816"/>
    </source>
</evidence>
<dbReference type="PANTHER" id="PTHR33392:SF3">
    <property type="entry name" value="POLYISOPRENYL-TEICHOIC ACID--PEPTIDOGLYCAN TEICHOIC ACID TRANSFERASE TAGT"/>
    <property type="match status" value="1"/>
</dbReference>
<comment type="similarity">
    <text evidence="1">Belongs to the LytR/CpsA/Psr (LCP) family.</text>
</comment>
<keyword evidence="7" id="KW-1185">Reference proteome</keyword>
<keyword evidence="3" id="KW-0735">Signal-anchor</keyword>
<dbReference type="AlphaFoldDB" id="W4QL04"/>
<comment type="caution">
    <text evidence="6">The sequence shown here is derived from an EMBL/GenBank/DDBJ whole genome shotgun (WGS) entry which is preliminary data.</text>
</comment>
<keyword evidence="2" id="KW-0812">Transmembrane</keyword>
<name>W4QL04_9BACI</name>
<dbReference type="NCBIfam" id="TIGR00350">
    <property type="entry name" value="lytR_cpsA_psr"/>
    <property type="match status" value="1"/>
</dbReference>
<organism evidence="6 7">
    <name type="scientific">Halalkalibacter hemicellulosilyticusJCM 9152</name>
    <dbReference type="NCBI Taxonomy" id="1236971"/>
    <lineage>
        <taxon>Bacteria</taxon>
        <taxon>Bacillati</taxon>
        <taxon>Bacillota</taxon>
        <taxon>Bacilli</taxon>
        <taxon>Bacillales</taxon>
        <taxon>Bacillaceae</taxon>
        <taxon>Halalkalibacter</taxon>
    </lineage>
</organism>
<dbReference type="EMBL" id="BAUU01000050">
    <property type="protein sequence ID" value="GAE32771.1"/>
    <property type="molecule type" value="Genomic_DNA"/>
</dbReference>
<dbReference type="PANTHER" id="PTHR33392">
    <property type="entry name" value="POLYISOPRENYL-TEICHOIC ACID--PEPTIDOGLYCAN TEICHOIC ACID TRANSFERASE TAGU"/>
    <property type="match status" value="1"/>
</dbReference>
<dbReference type="OrthoDB" id="27330at2"/>
<sequence length="347" mass="38960">MENRSRNQKKKKSWLVKSLIIFSIACLATLGAATGYFIHKINNVTAGSQQELIRGDKSDLREDIVNPHVDNMSILLLGVDTRPGESNGRTDAILVATLNQEEQSIILTSIPRDSRVEIVGRGTLDKINHAHAFGGIDMTIDTVEQLLDIPIDYFARINFQAFVDVVDAIDGVEIEVPFNFEEKDMNNDWIQFTEGIQHLNGEEALAYTRMRKHPQGGGDIGRGQRQQQVLEAIIEKGTSFSSIARFDDVLDAIGENLITNLSFGDLVSLHSYAGNLNNIEQLQLGGTDLMLNGIYYYEVDNESILDIRIQLKQHLDINLTDEEQHHLFMVESMEHDTNEVAEPILEQ</sequence>
<keyword evidence="4" id="KW-1133">Transmembrane helix</keyword>
<dbReference type="Proteomes" id="UP000018895">
    <property type="component" value="Unassembled WGS sequence"/>
</dbReference>
<feature type="domain" description="Cell envelope-related transcriptional attenuator" evidence="5">
    <location>
        <begin position="89"/>
        <end position="236"/>
    </location>
</feature>
<protein>
    <submittedName>
        <fullName evidence="6">Cell envelope-associated transcriptional attenuator LytR-CpsA-Psr</fullName>
    </submittedName>
</protein>